<dbReference type="Pfam" id="PF21248">
    <property type="entry name" value="SoFic-like_C"/>
    <property type="match status" value="1"/>
</dbReference>
<evidence type="ECO:0000256" key="3">
    <source>
        <dbReference type="PIRSR" id="PIRSR640198-2"/>
    </source>
</evidence>
<dbReference type="AlphaFoldDB" id="F2IF84"/>
<dbReference type="Pfam" id="PF13784">
    <property type="entry name" value="Fic_N"/>
    <property type="match status" value="1"/>
</dbReference>
<feature type="domain" description="Fido" evidence="4">
    <location>
        <begin position="111"/>
        <end position="257"/>
    </location>
</feature>
<sequence>MITNWHPTNLPHTIDLETKAILKKLTGAHRALAELKGIAQSIPQQEILINTLALQEAKDSSEIENIVTTHDELYKSSLEVGEAISAQSKEVQNYIAALKKGFAIVKKTELLTVNSILEIQEVLEQNNAGLRKQPGTSLKNQKTGEIVYEPPQHAEVIKNLMTNLEIYINDQQQSDIDPIIKMAVIHFQFESIHPFYDGNGRTGRIINILYLVLNGLLDLPILYLSRYIIKHKNDYYRLLQEVREIENWEEWILFMIDSVEQVAKNTITLIVSIKELMQKVKVQLRDNYKFYSQELLNHLFKQPYTKIEFLMTDLSISRVTASSYLNQLAEDGLLIKHKLGKSNYYINTQLMNLLFAMD</sequence>
<dbReference type="InterPro" id="IPR036597">
    <property type="entry name" value="Fido-like_dom_sf"/>
</dbReference>
<dbReference type="Gene3D" id="1.10.3290.10">
    <property type="entry name" value="Fido-like domain"/>
    <property type="match status" value="1"/>
</dbReference>
<dbReference type="Pfam" id="PF02661">
    <property type="entry name" value="Fic"/>
    <property type="match status" value="1"/>
</dbReference>
<proteinExistence type="predicted"/>
<protein>
    <submittedName>
        <fullName evidence="5">Filamentation induced by cAMP protein Fic</fullName>
    </submittedName>
</protein>
<reference evidence="5 6" key="1">
    <citation type="journal article" date="2011" name="Stand. Genomic Sci.">
        <title>Complete genome sequence of the gliding freshwater bacterium Fluviicola taffensis type strain (RW262).</title>
        <authorList>
            <person name="Woyke T."/>
            <person name="Chertkov O."/>
            <person name="Lapidus A."/>
            <person name="Nolan M."/>
            <person name="Lucas S."/>
            <person name="Del Rio T.G."/>
            <person name="Tice H."/>
            <person name="Cheng J.F."/>
            <person name="Tapia R."/>
            <person name="Han C."/>
            <person name="Goodwin L."/>
            <person name="Pitluck S."/>
            <person name="Liolios K."/>
            <person name="Pagani I."/>
            <person name="Ivanova N."/>
            <person name="Huntemann M."/>
            <person name="Mavromatis K."/>
            <person name="Mikhailova N."/>
            <person name="Pati A."/>
            <person name="Chen A."/>
            <person name="Palaniappan K."/>
            <person name="Land M."/>
            <person name="Hauser L."/>
            <person name="Brambilla E.M."/>
            <person name="Rohde M."/>
            <person name="Mwirichia R."/>
            <person name="Sikorski J."/>
            <person name="Tindall B.J."/>
            <person name="Goker M."/>
            <person name="Bristow J."/>
            <person name="Eisen J.A."/>
            <person name="Markowitz V."/>
            <person name="Hugenholtz P."/>
            <person name="Klenk H.P."/>
            <person name="Kyrpides N.C."/>
        </authorList>
    </citation>
    <scope>NUCLEOTIDE SEQUENCE [LARGE SCALE GENOMIC DNA]</scope>
    <source>
        <strain evidence="6">DSM 16823 / RW262 / RW262</strain>
    </source>
</reference>
<dbReference type="KEGG" id="fte:Fluta_1566"/>
<keyword evidence="1" id="KW-0547">Nucleotide-binding</keyword>
<keyword evidence="1" id="KW-0067">ATP-binding</keyword>
<dbReference type="Proteomes" id="UP000007463">
    <property type="component" value="Chromosome"/>
</dbReference>
<accession>F2IF84</accession>
<reference evidence="6" key="2">
    <citation type="submission" date="2011-02" db="EMBL/GenBank/DDBJ databases">
        <title>The complete genome of Fluviicola taffensis DSM 16823.</title>
        <authorList>
            <consortium name="US DOE Joint Genome Institute (JGI-PGF)"/>
            <person name="Lucas S."/>
            <person name="Copeland A."/>
            <person name="Lapidus A."/>
            <person name="Bruce D."/>
            <person name="Goodwin L."/>
            <person name="Pitluck S."/>
            <person name="Kyrpides N."/>
            <person name="Mavromatis K."/>
            <person name="Ivanova N."/>
            <person name="Mikhailova N."/>
            <person name="Pagani I."/>
            <person name="Chertkov O."/>
            <person name="Detter J.C."/>
            <person name="Han C."/>
            <person name="Tapia R."/>
            <person name="Land M."/>
            <person name="Hauser L."/>
            <person name="Markowitz V."/>
            <person name="Cheng J.-F."/>
            <person name="Hugenholtz P."/>
            <person name="Woyke T."/>
            <person name="Wu D."/>
            <person name="Tindall B."/>
            <person name="Pomrenke H.G."/>
            <person name="Brambilla E."/>
            <person name="Klenk H.-P."/>
            <person name="Eisen J.A."/>
        </authorList>
    </citation>
    <scope>NUCLEOTIDE SEQUENCE [LARGE SCALE GENOMIC DNA]</scope>
    <source>
        <strain evidence="6">DSM 16823 / RW262 / RW262</strain>
    </source>
</reference>
<dbReference type="InterPro" id="IPR048770">
    <property type="entry name" value="SoFic-like_C"/>
</dbReference>
<feature type="binding site" evidence="1">
    <location>
        <position position="64"/>
    </location>
    <ligand>
        <name>ATP</name>
        <dbReference type="ChEBI" id="CHEBI:30616"/>
    </ligand>
</feature>
<name>F2IF84_FLUTR</name>
<evidence type="ECO:0000256" key="2">
    <source>
        <dbReference type="PIRSR" id="PIRSR640198-1"/>
    </source>
</evidence>
<dbReference type="SUPFAM" id="SSF140931">
    <property type="entry name" value="Fic-like"/>
    <property type="match status" value="1"/>
</dbReference>
<dbReference type="PANTHER" id="PTHR13504:SF35">
    <property type="entry name" value="PROTEIN ADENYLYLTRANSFERASE SOFIC"/>
    <property type="match status" value="1"/>
</dbReference>
<evidence type="ECO:0000313" key="6">
    <source>
        <dbReference type="Proteomes" id="UP000007463"/>
    </source>
</evidence>
<dbReference type="GO" id="GO:0005524">
    <property type="term" value="F:ATP binding"/>
    <property type="evidence" value="ECO:0007669"/>
    <property type="project" value="UniProtKB-KW"/>
</dbReference>
<dbReference type="InterPro" id="IPR026287">
    <property type="entry name" value="SoFic-like"/>
</dbReference>
<dbReference type="PANTHER" id="PTHR13504">
    <property type="entry name" value="FIDO DOMAIN-CONTAINING PROTEIN DDB_G0283145"/>
    <property type="match status" value="1"/>
</dbReference>
<dbReference type="STRING" id="755732.Fluta_1566"/>
<dbReference type="InterPro" id="IPR003812">
    <property type="entry name" value="Fido"/>
</dbReference>
<dbReference type="InterPro" id="IPR025758">
    <property type="entry name" value="Fic/DOC_N"/>
</dbReference>
<gene>
    <name evidence="5" type="ordered locus">Fluta_1566</name>
</gene>
<feature type="binding site" evidence="1">
    <location>
        <position position="193"/>
    </location>
    <ligand>
        <name>ATP</name>
        <dbReference type="ChEBI" id="CHEBI:30616"/>
    </ligand>
</feature>
<dbReference type="PIRSF" id="PIRSF038925">
    <property type="entry name" value="AMP-prot_trans"/>
    <property type="match status" value="1"/>
</dbReference>
<evidence type="ECO:0000313" key="5">
    <source>
        <dbReference type="EMBL" id="AEA43558.1"/>
    </source>
</evidence>
<evidence type="ECO:0000259" key="4">
    <source>
        <dbReference type="PROSITE" id="PS51459"/>
    </source>
</evidence>
<dbReference type="EMBL" id="CP002542">
    <property type="protein sequence ID" value="AEA43558.1"/>
    <property type="molecule type" value="Genomic_DNA"/>
</dbReference>
<keyword evidence="6" id="KW-1185">Reference proteome</keyword>
<dbReference type="eggNOG" id="COG3177">
    <property type="taxonomic scope" value="Bacteria"/>
</dbReference>
<dbReference type="OrthoDB" id="9814400at2"/>
<feature type="binding site" evidence="1">
    <location>
        <position position="235"/>
    </location>
    <ligand>
        <name>ATP</name>
        <dbReference type="ChEBI" id="CHEBI:30616"/>
    </ligand>
</feature>
<feature type="binding site" evidence="3">
    <location>
        <begin position="235"/>
        <end position="236"/>
    </location>
    <ligand>
        <name>ATP</name>
        <dbReference type="ChEBI" id="CHEBI:30616"/>
    </ligand>
</feature>
<evidence type="ECO:0000256" key="1">
    <source>
        <dbReference type="PIRSR" id="PIRSR038925-1"/>
    </source>
</evidence>
<dbReference type="InterPro" id="IPR040198">
    <property type="entry name" value="Fido_containing"/>
</dbReference>
<feature type="active site" evidence="2">
    <location>
        <position position="193"/>
    </location>
</feature>
<organism evidence="5 6">
    <name type="scientific">Fluviicola taffensis (strain DSM 16823 / NCIMB 13979 / RW262)</name>
    <dbReference type="NCBI Taxonomy" id="755732"/>
    <lineage>
        <taxon>Bacteria</taxon>
        <taxon>Pseudomonadati</taxon>
        <taxon>Bacteroidota</taxon>
        <taxon>Flavobacteriia</taxon>
        <taxon>Flavobacteriales</taxon>
        <taxon>Crocinitomicaceae</taxon>
        <taxon>Fluviicola</taxon>
    </lineage>
</organism>
<feature type="binding site" evidence="1">
    <location>
        <begin position="198"/>
        <end position="204"/>
    </location>
    <ligand>
        <name>ATP</name>
        <dbReference type="ChEBI" id="CHEBI:30616"/>
    </ligand>
</feature>
<feature type="binding site" evidence="3">
    <location>
        <begin position="197"/>
        <end position="204"/>
    </location>
    <ligand>
        <name>ATP</name>
        <dbReference type="ChEBI" id="CHEBI:30616"/>
    </ligand>
</feature>
<dbReference type="PROSITE" id="PS51459">
    <property type="entry name" value="FIDO"/>
    <property type="match status" value="1"/>
</dbReference>
<dbReference type="HOGENOM" id="CLU_047250_1_1_10"/>
<dbReference type="RefSeq" id="WP_013686329.1">
    <property type="nucleotide sequence ID" value="NC_015321.1"/>
</dbReference>